<evidence type="ECO:0000256" key="6">
    <source>
        <dbReference type="ARBA" id="ARBA00022490"/>
    </source>
</evidence>
<dbReference type="GO" id="GO:0000278">
    <property type="term" value="P:mitotic cell cycle"/>
    <property type="evidence" value="ECO:0007669"/>
    <property type="project" value="InterPro"/>
</dbReference>
<dbReference type="eggNOG" id="ENOG502SB8M">
    <property type="taxonomic scope" value="Eukaryota"/>
</dbReference>
<comment type="subcellular location">
    <subcellularLocation>
        <location evidence="3">Chromosome</location>
        <location evidence="3">Centromere</location>
        <location evidence="3">Kinetochore</location>
    </subcellularLocation>
    <subcellularLocation>
        <location evidence="2">Cytoplasm</location>
        <location evidence="2">Cytoskeleton</location>
        <location evidence="2">Spindle</location>
    </subcellularLocation>
    <subcellularLocation>
        <location evidence="1">Nucleus</location>
    </subcellularLocation>
</comment>
<dbReference type="HOGENOM" id="CLU_114619_0_0_1"/>
<keyword evidence="16" id="KW-0137">Centromere</keyword>
<dbReference type="STRING" id="1071383.J7S7D8"/>
<feature type="compositionally biased region" description="Polar residues" evidence="19">
    <location>
        <begin position="200"/>
        <end position="211"/>
    </location>
</feature>
<dbReference type="GO" id="GO:0005874">
    <property type="term" value="C:microtubule"/>
    <property type="evidence" value="ECO:0007669"/>
    <property type="project" value="UniProtKB-KW"/>
</dbReference>
<keyword evidence="6" id="KW-0963">Cytoplasm</keyword>
<keyword evidence="14" id="KW-0539">Nucleus</keyword>
<dbReference type="PANTHER" id="PTHR28216">
    <property type="entry name" value="DASH COMPLEX SUBUNIT DUO1"/>
    <property type="match status" value="1"/>
</dbReference>
<evidence type="ECO:0000256" key="13">
    <source>
        <dbReference type="ARBA" id="ARBA00023212"/>
    </source>
</evidence>
<keyword evidence="11" id="KW-0995">Kinetochore</keyword>
<evidence type="ECO:0000256" key="9">
    <source>
        <dbReference type="ARBA" id="ARBA00022776"/>
    </source>
</evidence>
<evidence type="ECO:0000256" key="8">
    <source>
        <dbReference type="ARBA" id="ARBA00022701"/>
    </source>
</evidence>
<dbReference type="EMBL" id="HE978319">
    <property type="protein sequence ID" value="CCK70919.1"/>
    <property type="molecule type" value="Genomic_DNA"/>
</dbReference>
<evidence type="ECO:0000256" key="18">
    <source>
        <dbReference type="ARBA" id="ARBA00044358"/>
    </source>
</evidence>
<dbReference type="GO" id="GO:0051301">
    <property type="term" value="P:cell division"/>
    <property type="evidence" value="ECO:0007669"/>
    <property type="project" value="UniProtKB-KW"/>
</dbReference>
<evidence type="ECO:0000256" key="4">
    <source>
        <dbReference type="ARBA" id="ARBA00005366"/>
    </source>
</evidence>
<keyword evidence="10" id="KW-0159">Chromosome partition</keyword>
<feature type="compositionally biased region" description="Basic and acidic residues" evidence="19">
    <location>
        <begin position="144"/>
        <end position="157"/>
    </location>
</feature>
<dbReference type="OrthoDB" id="4067138at2759"/>
<dbReference type="GO" id="GO:0007059">
    <property type="term" value="P:chromosome segregation"/>
    <property type="evidence" value="ECO:0007669"/>
    <property type="project" value="UniProtKB-KW"/>
</dbReference>
<feature type="region of interest" description="Disordered" evidence="19">
    <location>
        <begin position="144"/>
        <end position="211"/>
    </location>
</feature>
<dbReference type="OMA" id="DTWIKIQ"/>
<dbReference type="Proteomes" id="UP000006310">
    <property type="component" value="Chromosome 6"/>
</dbReference>
<dbReference type="RefSeq" id="XP_022465165.1">
    <property type="nucleotide sequence ID" value="XM_022608695.1"/>
</dbReference>
<evidence type="ECO:0000256" key="5">
    <source>
        <dbReference type="ARBA" id="ARBA00022454"/>
    </source>
</evidence>
<keyword evidence="12" id="KW-0175">Coiled coil</keyword>
<accession>J7S7D8</accession>
<evidence type="ECO:0000256" key="16">
    <source>
        <dbReference type="ARBA" id="ARBA00023328"/>
    </source>
</evidence>
<dbReference type="GO" id="GO:0042729">
    <property type="term" value="C:DASH complex"/>
    <property type="evidence" value="ECO:0007669"/>
    <property type="project" value="InterPro"/>
</dbReference>
<protein>
    <recommendedName>
        <fullName evidence="17">DASH complex subunit DUO1</fullName>
    </recommendedName>
    <alternativeName>
        <fullName evidence="18">Outer kinetochore protein DUO1</fullName>
    </alternativeName>
</protein>
<dbReference type="KEGG" id="kng:KNAG_0F02540"/>
<dbReference type="GeneID" id="34526634"/>
<organism evidence="20 21">
    <name type="scientific">Huiozyma naganishii (strain ATCC MYA-139 / BCRC 22969 / CBS 8797 / KCTC 17520 / NBRC 10181 / NCYC 3082 / Yp74L-3)</name>
    <name type="common">Yeast</name>
    <name type="synonym">Kazachstania naganishii</name>
    <dbReference type="NCBI Taxonomy" id="1071383"/>
    <lineage>
        <taxon>Eukaryota</taxon>
        <taxon>Fungi</taxon>
        <taxon>Dikarya</taxon>
        <taxon>Ascomycota</taxon>
        <taxon>Saccharomycotina</taxon>
        <taxon>Saccharomycetes</taxon>
        <taxon>Saccharomycetales</taxon>
        <taxon>Saccharomycetaceae</taxon>
        <taxon>Huiozyma</taxon>
    </lineage>
</organism>
<keyword evidence="8" id="KW-0493">Microtubule</keyword>
<dbReference type="PANTHER" id="PTHR28216:SF1">
    <property type="entry name" value="DASH COMPLEX SUBUNIT DUO1"/>
    <property type="match status" value="1"/>
</dbReference>
<dbReference type="AlphaFoldDB" id="J7S7D8"/>
<evidence type="ECO:0000256" key="14">
    <source>
        <dbReference type="ARBA" id="ARBA00023242"/>
    </source>
</evidence>
<proteinExistence type="inferred from homology"/>
<gene>
    <name evidence="20" type="primary">KNAG0F02540</name>
    <name evidence="20" type="ordered locus">KNAG_0F02540</name>
</gene>
<evidence type="ECO:0000256" key="3">
    <source>
        <dbReference type="ARBA" id="ARBA00004629"/>
    </source>
</evidence>
<evidence type="ECO:0000256" key="19">
    <source>
        <dbReference type="SAM" id="MobiDB-lite"/>
    </source>
</evidence>
<reference evidence="21" key="2">
    <citation type="submission" date="2012-08" db="EMBL/GenBank/DDBJ databases">
        <title>Genome sequence of Kazachstania naganishii.</title>
        <authorList>
            <person name="Gordon J.L."/>
            <person name="Armisen D."/>
            <person name="Proux-Wera E."/>
            <person name="OhEigeartaigh S.S."/>
            <person name="Byrne K.P."/>
            <person name="Wolfe K.H."/>
        </authorList>
    </citation>
    <scope>NUCLEOTIDE SEQUENCE [LARGE SCALE GENOMIC DNA]</scope>
    <source>
        <strain evidence="21">ATCC MYA-139 / BCRC 22969 / CBS 8797 / CCRC 22969 / KCTC 17520 / NBRC 10181 / NCYC 3082</strain>
    </source>
</reference>
<keyword evidence="15" id="KW-0131">Cell cycle</keyword>
<name>J7S7D8_HUIN7</name>
<evidence type="ECO:0000256" key="7">
    <source>
        <dbReference type="ARBA" id="ARBA00022618"/>
    </source>
</evidence>
<comment type="similarity">
    <text evidence="4">Belongs to the DASH complex DUO1 family.</text>
</comment>
<evidence type="ECO:0000256" key="11">
    <source>
        <dbReference type="ARBA" id="ARBA00022838"/>
    </source>
</evidence>
<evidence type="ECO:0000256" key="10">
    <source>
        <dbReference type="ARBA" id="ARBA00022829"/>
    </source>
</evidence>
<keyword evidence="13" id="KW-0206">Cytoskeleton</keyword>
<sequence>MTNKRFDEKTLNEIIPHIFEQRRSVLDTETITSKLQQSRTQISSLALQSLMEESTALDKITETIKQLNDVVQNSSKGNLSKLQEVCKSTNFILDTWIDIQSEAGYLQKLMNDPQYILYLQGKDAGKDLLEEERREVSQLKQKLESEKQTRILHRDMKGPSTKPVANSRTRAVRGRTGLPKVAQRGATGIPKIGSKVGKQPHNTQSRQPVRK</sequence>
<evidence type="ECO:0000256" key="17">
    <source>
        <dbReference type="ARBA" id="ARBA00044152"/>
    </source>
</evidence>
<evidence type="ECO:0000256" key="15">
    <source>
        <dbReference type="ARBA" id="ARBA00023306"/>
    </source>
</evidence>
<evidence type="ECO:0000256" key="12">
    <source>
        <dbReference type="ARBA" id="ARBA00023054"/>
    </source>
</evidence>
<reference evidence="20 21" key="1">
    <citation type="journal article" date="2011" name="Proc. Natl. Acad. Sci. U.S.A.">
        <title>Evolutionary erosion of yeast sex chromosomes by mating-type switching accidents.</title>
        <authorList>
            <person name="Gordon J.L."/>
            <person name="Armisen D."/>
            <person name="Proux-Wera E."/>
            <person name="Oheigeartaigh S.S."/>
            <person name="Byrne K.P."/>
            <person name="Wolfe K.H."/>
        </authorList>
    </citation>
    <scope>NUCLEOTIDE SEQUENCE [LARGE SCALE GENOMIC DNA]</scope>
    <source>
        <strain evidence="21">ATCC MYA-139 / BCRC 22969 / CBS 8797 / CCRC 22969 / KCTC 17520 / NBRC 10181 / NCYC 3082</strain>
    </source>
</reference>
<evidence type="ECO:0000256" key="2">
    <source>
        <dbReference type="ARBA" id="ARBA00004186"/>
    </source>
</evidence>
<evidence type="ECO:0000313" key="21">
    <source>
        <dbReference type="Proteomes" id="UP000006310"/>
    </source>
</evidence>
<dbReference type="Pfam" id="PF08651">
    <property type="entry name" value="DASH_Duo1"/>
    <property type="match status" value="1"/>
</dbReference>
<keyword evidence="7" id="KW-0132">Cell division</keyword>
<evidence type="ECO:0000313" key="20">
    <source>
        <dbReference type="EMBL" id="CCK70919.1"/>
    </source>
</evidence>
<evidence type="ECO:0000256" key="1">
    <source>
        <dbReference type="ARBA" id="ARBA00004123"/>
    </source>
</evidence>
<dbReference type="GO" id="GO:0072686">
    <property type="term" value="C:mitotic spindle"/>
    <property type="evidence" value="ECO:0007669"/>
    <property type="project" value="InterPro"/>
</dbReference>
<dbReference type="InterPro" id="IPR013960">
    <property type="entry name" value="DASH_Duo1"/>
</dbReference>
<keyword evidence="5" id="KW-0158">Chromosome</keyword>
<keyword evidence="9" id="KW-0498">Mitosis</keyword>
<keyword evidence="21" id="KW-1185">Reference proteome</keyword>